<dbReference type="InterPro" id="IPR042099">
    <property type="entry name" value="ANL_N_sf"/>
</dbReference>
<dbReference type="GO" id="GO:0006631">
    <property type="term" value="P:fatty acid metabolic process"/>
    <property type="evidence" value="ECO:0007669"/>
    <property type="project" value="TreeGrafter"/>
</dbReference>
<evidence type="ECO:0000259" key="2">
    <source>
        <dbReference type="Pfam" id="PF00501"/>
    </source>
</evidence>
<name>A0AAV9IJR0_9RHOD</name>
<dbReference type="PANTHER" id="PTHR43201">
    <property type="entry name" value="ACYL-COA SYNTHETASE"/>
    <property type="match status" value="1"/>
</dbReference>
<protein>
    <recommendedName>
        <fullName evidence="2">AMP-dependent synthetase/ligase domain-containing protein</fullName>
    </recommendedName>
</protein>
<dbReference type="Pfam" id="PF00501">
    <property type="entry name" value="AMP-binding"/>
    <property type="match status" value="1"/>
</dbReference>
<proteinExistence type="inferred from homology"/>
<dbReference type="PROSITE" id="PS00455">
    <property type="entry name" value="AMP_BINDING"/>
    <property type="match status" value="1"/>
</dbReference>
<dbReference type="GO" id="GO:0031956">
    <property type="term" value="F:medium-chain fatty acid-CoA ligase activity"/>
    <property type="evidence" value="ECO:0007669"/>
    <property type="project" value="TreeGrafter"/>
</dbReference>
<evidence type="ECO:0000313" key="3">
    <source>
        <dbReference type="EMBL" id="KAK4527655.1"/>
    </source>
</evidence>
<accession>A0AAV9IJR0</accession>
<dbReference type="AlphaFoldDB" id="A0AAV9IJR0"/>
<reference evidence="3 4" key="1">
    <citation type="submission" date="2022-07" db="EMBL/GenBank/DDBJ databases">
        <title>Genome-wide signatures of adaptation to extreme environments.</title>
        <authorList>
            <person name="Cho C.H."/>
            <person name="Yoon H.S."/>
        </authorList>
    </citation>
    <scope>NUCLEOTIDE SEQUENCE [LARGE SCALE GENOMIC DNA]</scope>
    <source>
        <strain evidence="3 4">108.79 E11</strain>
    </source>
</reference>
<dbReference type="PANTHER" id="PTHR43201:SF8">
    <property type="entry name" value="ACYL-COA SYNTHETASE FAMILY MEMBER 3"/>
    <property type="match status" value="1"/>
</dbReference>
<dbReference type="SUPFAM" id="SSF56801">
    <property type="entry name" value="Acetyl-CoA synthetase-like"/>
    <property type="match status" value="1"/>
</dbReference>
<gene>
    <name evidence="3" type="ORF">GAYE_SCF42G5580</name>
</gene>
<dbReference type="InterPro" id="IPR045851">
    <property type="entry name" value="AMP-bd_C_sf"/>
</dbReference>
<dbReference type="CDD" id="cd05941">
    <property type="entry name" value="MCS"/>
    <property type="match status" value="1"/>
</dbReference>
<comment type="similarity">
    <text evidence="1">Belongs to the ATP-dependent AMP-binding enzyme family.</text>
</comment>
<dbReference type="InterPro" id="IPR020845">
    <property type="entry name" value="AMP-binding_CS"/>
</dbReference>
<feature type="domain" description="AMP-dependent synthetase/ligase" evidence="2">
    <location>
        <begin position="30"/>
        <end position="403"/>
    </location>
</feature>
<sequence length="495" mass="55874">MWFRSSGGWSTLLEHRIISYGLKLVTRRFFWEKAQEYGSKTAIISRKNNYSYEQLLRDAKQKALLLGGGKDLEQARVAVLVPPSYAYVAWQWAVWLSGGVFVPLSPSHPQEELEYFVRDAEASYIVVSAESQDKLTQVAGEYYLPYLRVSPVDGSLLMGAERKKPNVDTIEFPQVDKHRNAMLIYTSGTTSRPKGVVYTHHMIEAQIKSLVQAWKWSSRDHILNVLPLHHVHGIVNVVCCALYSGATLELMEKFQPQPVWERLMLNLIPQGSHVSLFMAVPTIYHRLIEMYEAAPAGIKPLLSDAAKTLRLFVSGSAALPETIFHRWKDITGHYILERYGMTEIGMALSNPLKEEERRPGWVGYPLPGVDVQLRDEEGHRLVTEKAARGELLVRGPNVFREYWNRPEATAAAFDENGYFLTGDIAQRDESGFYQIIGRSSVDIIKSGGYKLSALEIERIYLQHPAIEQCTCVGRACDVGSVERMGKRQVGTVQAS</sequence>
<dbReference type="EMBL" id="JANCYU010000054">
    <property type="protein sequence ID" value="KAK4527655.1"/>
    <property type="molecule type" value="Genomic_DNA"/>
</dbReference>
<organism evidence="3 4">
    <name type="scientific">Galdieria yellowstonensis</name>
    <dbReference type="NCBI Taxonomy" id="3028027"/>
    <lineage>
        <taxon>Eukaryota</taxon>
        <taxon>Rhodophyta</taxon>
        <taxon>Bangiophyceae</taxon>
        <taxon>Galdieriales</taxon>
        <taxon>Galdieriaceae</taxon>
        <taxon>Galdieria</taxon>
    </lineage>
</organism>
<dbReference type="Gene3D" id="3.30.300.30">
    <property type="match status" value="1"/>
</dbReference>
<dbReference type="Proteomes" id="UP001300502">
    <property type="component" value="Unassembled WGS sequence"/>
</dbReference>
<dbReference type="InterPro" id="IPR000873">
    <property type="entry name" value="AMP-dep_synth/lig_dom"/>
</dbReference>
<dbReference type="Gene3D" id="3.40.50.12780">
    <property type="entry name" value="N-terminal domain of ligase-like"/>
    <property type="match status" value="1"/>
</dbReference>
<keyword evidence="4" id="KW-1185">Reference proteome</keyword>
<evidence type="ECO:0000256" key="1">
    <source>
        <dbReference type="ARBA" id="ARBA00006432"/>
    </source>
</evidence>
<evidence type="ECO:0000313" key="4">
    <source>
        <dbReference type="Proteomes" id="UP001300502"/>
    </source>
</evidence>
<comment type="caution">
    <text evidence="3">The sequence shown here is derived from an EMBL/GenBank/DDBJ whole genome shotgun (WGS) entry which is preliminary data.</text>
</comment>